<feature type="compositionally biased region" description="Basic and acidic residues" evidence="1">
    <location>
        <begin position="43"/>
        <end position="52"/>
    </location>
</feature>
<dbReference type="RefSeq" id="WP_381182112.1">
    <property type="nucleotide sequence ID" value="NZ_JBHSFK010000003.1"/>
</dbReference>
<reference evidence="3" key="1">
    <citation type="journal article" date="2019" name="Int. J. Syst. Evol. Microbiol.">
        <title>The Global Catalogue of Microorganisms (GCM) 10K type strain sequencing project: providing services to taxonomists for standard genome sequencing and annotation.</title>
        <authorList>
            <consortium name="The Broad Institute Genomics Platform"/>
            <consortium name="The Broad Institute Genome Sequencing Center for Infectious Disease"/>
            <person name="Wu L."/>
            <person name="Ma J."/>
        </authorList>
    </citation>
    <scope>NUCLEOTIDE SEQUENCE [LARGE SCALE GENOMIC DNA]</scope>
    <source>
        <strain evidence="3">CGMCC 4.7177</strain>
    </source>
</reference>
<evidence type="ECO:0000256" key="1">
    <source>
        <dbReference type="SAM" id="MobiDB-lite"/>
    </source>
</evidence>
<name>A0ABV9AJ84_9ACTN</name>
<comment type="caution">
    <text evidence="2">The sequence shown here is derived from an EMBL/GenBank/DDBJ whole genome shotgun (WGS) entry which is preliminary data.</text>
</comment>
<keyword evidence="3" id="KW-1185">Reference proteome</keyword>
<protein>
    <submittedName>
        <fullName evidence="2">Uncharacterized protein</fullName>
    </submittedName>
</protein>
<sequence length="52" mass="5277">MALPMAMPAEVDLAAPHPAAEFTADDATSAPPLALAGADDDLPEPHIVRGID</sequence>
<gene>
    <name evidence="2" type="ORF">ACFPIH_06445</name>
</gene>
<feature type="region of interest" description="Disordered" evidence="1">
    <location>
        <begin position="17"/>
        <end position="52"/>
    </location>
</feature>
<proteinExistence type="predicted"/>
<dbReference type="Proteomes" id="UP001595839">
    <property type="component" value="Unassembled WGS sequence"/>
</dbReference>
<evidence type="ECO:0000313" key="2">
    <source>
        <dbReference type="EMBL" id="MFC4499164.1"/>
    </source>
</evidence>
<dbReference type="EMBL" id="JBHSFK010000003">
    <property type="protein sequence ID" value="MFC4499164.1"/>
    <property type="molecule type" value="Genomic_DNA"/>
</dbReference>
<accession>A0ABV9AJ84</accession>
<organism evidence="2 3">
    <name type="scientific">Streptomyces vulcanius</name>
    <dbReference type="NCBI Taxonomy" id="1441876"/>
    <lineage>
        <taxon>Bacteria</taxon>
        <taxon>Bacillati</taxon>
        <taxon>Actinomycetota</taxon>
        <taxon>Actinomycetes</taxon>
        <taxon>Kitasatosporales</taxon>
        <taxon>Streptomycetaceae</taxon>
        <taxon>Streptomyces</taxon>
    </lineage>
</organism>
<evidence type="ECO:0000313" key="3">
    <source>
        <dbReference type="Proteomes" id="UP001595839"/>
    </source>
</evidence>